<name>A0A317WYX6_9EURO</name>
<sequence>MARLSVPPFSLSSFFSSSSRAVKDPVHPSRRPAPVGFRRSSPLPAFQGVRSFIVPQVSTSSPSVKKPSSAVPRSRGQEFLKRFDATHPHPPASRSPPRWLRPNPLLLFLMASPPAAPCGSFVVPLHPPLLLVPTVWLVPRPLVPVNRRNERLCVPTEVPAKVRLHAPWFSASPSSPVAPATSTRSVPRGTSIPRPVEVPRVTSTHSYIPVRCVASATSAPLKPKKSWRSLGGLKSGEISTGVAGIKPGLFTSKARSQVRVRDDIEQLQR</sequence>
<comment type="caution">
    <text evidence="2">The sequence shown here is derived from an EMBL/GenBank/DDBJ whole genome shotgun (WGS) entry which is preliminary data.</text>
</comment>
<protein>
    <submittedName>
        <fullName evidence="2">Uncharacterized protein</fullName>
    </submittedName>
</protein>
<dbReference type="RefSeq" id="XP_025469314.1">
    <property type="nucleotide sequence ID" value="XM_025613205.1"/>
</dbReference>
<feature type="region of interest" description="Disordered" evidence="1">
    <location>
        <begin position="1"/>
        <end position="39"/>
    </location>
</feature>
<proteinExistence type="predicted"/>
<accession>A0A317WYX6</accession>
<dbReference type="GeneID" id="37115348"/>
<keyword evidence="3" id="KW-1185">Reference proteome</keyword>
<dbReference type="OrthoDB" id="10672807at2759"/>
<gene>
    <name evidence="2" type="ORF">BO94DRAFT_544948</name>
</gene>
<feature type="region of interest" description="Disordered" evidence="1">
    <location>
        <begin position="173"/>
        <end position="194"/>
    </location>
</feature>
<feature type="compositionally biased region" description="Low complexity" evidence="1">
    <location>
        <begin position="1"/>
        <end position="19"/>
    </location>
</feature>
<organism evidence="2 3">
    <name type="scientific">Aspergillus sclerotioniger CBS 115572</name>
    <dbReference type="NCBI Taxonomy" id="1450535"/>
    <lineage>
        <taxon>Eukaryota</taxon>
        <taxon>Fungi</taxon>
        <taxon>Dikarya</taxon>
        <taxon>Ascomycota</taxon>
        <taxon>Pezizomycotina</taxon>
        <taxon>Eurotiomycetes</taxon>
        <taxon>Eurotiomycetidae</taxon>
        <taxon>Eurotiales</taxon>
        <taxon>Aspergillaceae</taxon>
        <taxon>Aspergillus</taxon>
        <taxon>Aspergillus subgen. Circumdati</taxon>
    </lineage>
</organism>
<dbReference type="EMBL" id="MSFK01000009">
    <property type="protein sequence ID" value="PWY91586.1"/>
    <property type="molecule type" value="Genomic_DNA"/>
</dbReference>
<reference evidence="2 3" key="1">
    <citation type="submission" date="2016-12" db="EMBL/GenBank/DDBJ databases">
        <title>The genomes of Aspergillus section Nigri reveals drivers in fungal speciation.</title>
        <authorList>
            <consortium name="DOE Joint Genome Institute"/>
            <person name="Vesth T.C."/>
            <person name="Nybo J."/>
            <person name="Theobald S."/>
            <person name="Brandl J."/>
            <person name="Frisvad J.C."/>
            <person name="Nielsen K.F."/>
            <person name="Lyhne E.K."/>
            <person name="Kogle M.E."/>
            <person name="Kuo A."/>
            <person name="Riley R."/>
            <person name="Clum A."/>
            <person name="Nolan M."/>
            <person name="Lipzen A."/>
            <person name="Salamov A."/>
            <person name="Henrissat B."/>
            <person name="Wiebenga A."/>
            <person name="De Vries R.P."/>
            <person name="Grigoriev I.V."/>
            <person name="Mortensen U.H."/>
            <person name="Andersen M.R."/>
            <person name="Baker S.E."/>
        </authorList>
    </citation>
    <scope>NUCLEOTIDE SEQUENCE [LARGE SCALE GENOMIC DNA]</scope>
    <source>
        <strain evidence="2 3">CBS 115572</strain>
    </source>
</reference>
<dbReference type="Proteomes" id="UP000246702">
    <property type="component" value="Unassembled WGS sequence"/>
</dbReference>
<evidence type="ECO:0000313" key="3">
    <source>
        <dbReference type="Proteomes" id="UP000246702"/>
    </source>
</evidence>
<evidence type="ECO:0000313" key="2">
    <source>
        <dbReference type="EMBL" id="PWY91586.1"/>
    </source>
</evidence>
<evidence type="ECO:0000256" key="1">
    <source>
        <dbReference type="SAM" id="MobiDB-lite"/>
    </source>
</evidence>
<dbReference type="AlphaFoldDB" id="A0A317WYX6"/>